<keyword evidence="3 6" id="KW-0560">Oxidoreductase</keyword>
<dbReference type="Pfam" id="PF14748">
    <property type="entry name" value="P5CR_dimer"/>
    <property type="match status" value="1"/>
</dbReference>
<dbReference type="GO" id="GO:0055129">
    <property type="term" value="P:L-proline biosynthetic process"/>
    <property type="evidence" value="ECO:0007669"/>
    <property type="project" value="TreeGrafter"/>
</dbReference>
<dbReference type="PANTHER" id="PTHR11645:SF0">
    <property type="entry name" value="PYRROLINE-5-CARBOXYLATE REDUCTASE 3"/>
    <property type="match status" value="1"/>
</dbReference>
<accession>A0A3B1E0Z6</accession>
<dbReference type="NCBIfam" id="TIGR00112">
    <property type="entry name" value="proC"/>
    <property type="match status" value="1"/>
</dbReference>
<dbReference type="PIRSF" id="PIRSF000193">
    <property type="entry name" value="Pyrrol-5-carb_rd"/>
    <property type="match status" value="1"/>
</dbReference>
<dbReference type="EC" id="1.5.1.2" evidence="6"/>
<name>A0A3B1E0Z6_9ZZZZ</name>
<evidence type="ECO:0000256" key="2">
    <source>
        <dbReference type="ARBA" id="ARBA00022857"/>
    </source>
</evidence>
<dbReference type="InterPro" id="IPR036291">
    <property type="entry name" value="NAD(P)-bd_dom_sf"/>
</dbReference>
<proteinExistence type="inferred from homology"/>
<evidence type="ECO:0000313" key="6">
    <source>
        <dbReference type="EMBL" id="VAY86866.1"/>
    </source>
</evidence>
<dbReference type="SUPFAM" id="SSF48179">
    <property type="entry name" value="6-phosphogluconate dehydrogenase C-terminal domain-like"/>
    <property type="match status" value="1"/>
</dbReference>
<dbReference type="SUPFAM" id="SSF51735">
    <property type="entry name" value="NAD(P)-binding Rossmann-fold domains"/>
    <property type="match status" value="1"/>
</dbReference>
<dbReference type="HAMAP" id="MF_01925">
    <property type="entry name" value="P5C_reductase"/>
    <property type="match status" value="1"/>
</dbReference>
<dbReference type="Gene3D" id="1.10.3730.10">
    <property type="entry name" value="ProC C-terminal domain-like"/>
    <property type="match status" value="1"/>
</dbReference>
<dbReference type="PANTHER" id="PTHR11645">
    <property type="entry name" value="PYRROLINE-5-CARBOXYLATE REDUCTASE"/>
    <property type="match status" value="1"/>
</dbReference>
<evidence type="ECO:0000256" key="3">
    <source>
        <dbReference type="ARBA" id="ARBA00023002"/>
    </source>
</evidence>
<dbReference type="InterPro" id="IPR028939">
    <property type="entry name" value="P5C_Rdtase_cat_N"/>
</dbReference>
<dbReference type="AlphaFoldDB" id="A0A3B1E0Z6"/>
<evidence type="ECO:0000259" key="5">
    <source>
        <dbReference type="Pfam" id="PF14748"/>
    </source>
</evidence>
<reference evidence="6" key="1">
    <citation type="submission" date="2018-10" db="EMBL/GenBank/DDBJ databases">
        <authorList>
            <person name="Aoki K."/>
        </authorList>
    </citation>
    <scope>NUCLEOTIDE SEQUENCE</scope>
</reference>
<dbReference type="InterPro" id="IPR008927">
    <property type="entry name" value="6-PGluconate_DH-like_C_sf"/>
</dbReference>
<feature type="domain" description="Pyrroline-5-carboxylate reductase dimerisation" evidence="5">
    <location>
        <begin position="152"/>
        <end position="253"/>
    </location>
</feature>
<dbReference type="EMBL" id="UOYO01000017">
    <property type="protein sequence ID" value="VAY86866.1"/>
    <property type="molecule type" value="Genomic_DNA"/>
</dbReference>
<dbReference type="Pfam" id="PF03807">
    <property type="entry name" value="F420_oxidored"/>
    <property type="match status" value="1"/>
</dbReference>
<comment type="similarity">
    <text evidence="1">Belongs to the pyrroline-5-carboxylate reductase family.</text>
</comment>
<gene>
    <name evidence="6" type="ORF">MNB_ARC-1_1089</name>
</gene>
<organism evidence="6">
    <name type="scientific">hydrothermal vent metagenome</name>
    <dbReference type="NCBI Taxonomy" id="652676"/>
    <lineage>
        <taxon>unclassified sequences</taxon>
        <taxon>metagenomes</taxon>
        <taxon>ecological metagenomes</taxon>
    </lineage>
</organism>
<dbReference type="Gene3D" id="3.40.50.720">
    <property type="entry name" value="NAD(P)-binding Rossmann-like Domain"/>
    <property type="match status" value="1"/>
</dbReference>
<evidence type="ECO:0000256" key="1">
    <source>
        <dbReference type="ARBA" id="ARBA00005525"/>
    </source>
</evidence>
<evidence type="ECO:0000259" key="4">
    <source>
        <dbReference type="Pfam" id="PF03807"/>
    </source>
</evidence>
<protein>
    <submittedName>
        <fullName evidence="6">Pyrroline-5-carboxylate reductase</fullName>
        <ecNumber evidence="6">1.5.1.2</ecNumber>
    </submittedName>
</protein>
<feature type="domain" description="Pyrroline-5-carboxylate reductase catalytic N-terminal" evidence="4">
    <location>
        <begin position="3"/>
        <end position="79"/>
    </location>
</feature>
<keyword evidence="2" id="KW-0521">NADP</keyword>
<dbReference type="GO" id="GO:0004735">
    <property type="term" value="F:pyrroline-5-carboxylate reductase activity"/>
    <property type="evidence" value="ECO:0007669"/>
    <property type="project" value="UniProtKB-EC"/>
</dbReference>
<dbReference type="InterPro" id="IPR000304">
    <property type="entry name" value="Pyrroline-COOH_reductase"/>
</dbReference>
<dbReference type="InterPro" id="IPR029036">
    <property type="entry name" value="P5CR_dimer"/>
</dbReference>
<sequence length="256" mass="28213">MKKVTFIGNGNMAQAIINGLANHSYNIEVIGRDINKLKSLKKQIPTINIQILDDEFDITNKNIIFTVKPFNLLEVSQKLQGTANSFYSVLAGTTLEQIKKNVLSKHYIRVMPNVAAKFNRSMTTLTGDKFLKNDAINIFNCIGQTLWVDTQNELDIATAVAGSGPAFLAYFADAIIEGGIGAGLKKKDAVLLTTTLFKGFVPLLRDDEPKNIIQKVMSPNGTTQAGYDYLTQNNIKKHIKNTIQIAYNKALELASS</sequence>